<gene>
    <name evidence="1" type="ORF">CCR87_00245</name>
</gene>
<comment type="caution">
    <text evidence="1">The sequence shown here is derived from an EMBL/GenBank/DDBJ whole genome shotgun (WGS) entry which is preliminary data.</text>
</comment>
<reference evidence="1" key="2">
    <citation type="journal article" date="2020" name="Microorganisms">
        <title>Osmotic Adaptation and Compatible Solute Biosynthesis of Phototrophic Bacteria as Revealed from Genome Analyses.</title>
        <authorList>
            <person name="Imhoff J.F."/>
            <person name="Rahn T."/>
            <person name="Kunzel S."/>
            <person name="Keller A."/>
            <person name="Neulinger S.C."/>
        </authorList>
    </citation>
    <scope>NUCLEOTIDE SEQUENCE</scope>
    <source>
        <strain evidence="1">LMG 28126</strain>
    </source>
</reference>
<dbReference type="Pfam" id="PF11927">
    <property type="entry name" value="HODM_asu-like"/>
    <property type="match status" value="1"/>
</dbReference>
<proteinExistence type="predicted"/>
<evidence type="ECO:0000313" key="1">
    <source>
        <dbReference type="EMBL" id="MBK5925800.1"/>
    </source>
</evidence>
<keyword evidence="2" id="KW-1185">Reference proteome</keyword>
<organism evidence="1 2">
    <name type="scientific">Rhodobaculum claviforme</name>
    <dbReference type="NCBI Taxonomy" id="1549854"/>
    <lineage>
        <taxon>Bacteria</taxon>
        <taxon>Pseudomonadati</taxon>
        <taxon>Pseudomonadota</taxon>
        <taxon>Alphaproteobacteria</taxon>
        <taxon>Rhodobacterales</taxon>
        <taxon>Paracoccaceae</taxon>
        <taxon>Rhodobaculum</taxon>
    </lineage>
</organism>
<dbReference type="AlphaFoldDB" id="A0A934WDX8"/>
<dbReference type="InterPro" id="IPR021848">
    <property type="entry name" value="HODM_asu-like"/>
</dbReference>
<accession>A0A934WDX8</accession>
<evidence type="ECO:0000313" key="2">
    <source>
        <dbReference type="Proteomes" id="UP000706333"/>
    </source>
</evidence>
<dbReference type="Proteomes" id="UP000706333">
    <property type="component" value="Unassembled WGS sequence"/>
</dbReference>
<evidence type="ECO:0008006" key="3">
    <source>
        <dbReference type="Google" id="ProtNLM"/>
    </source>
</evidence>
<dbReference type="EMBL" id="NHSD01000017">
    <property type="protein sequence ID" value="MBK5925800.1"/>
    <property type="molecule type" value="Genomic_DNA"/>
</dbReference>
<protein>
    <recommendedName>
        <fullName evidence="3">DUF3445 domain-containing protein</fullName>
    </recommendedName>
</protein>
<sequence length="262" mass="28445">MAVLQSHLWFAPWAAPRARRLPGIQPLDPADWLHVDDAFAGQMALRDRLIAEAPEAVHALLPSARPAAAELYARVLDILRTAPGYRVAAGAVTRPDGVVVALEPDLPLLTLGRLVQADLCLMEAQGAQHVLTGAILCFPAGWSLDEKIGHPLTRIHTPVPEYDAGLAARVQRLFDGIHVDRPMWRANVLAYADADLFTPAREGAPRPRPVGPAPYVRSERQCLVRLPRTRAVVFSIHTAMVRRAALTPAQAEAFEALHGAPA</sequence>
<reference evidence="1" key="1">
    <citation type="submission" date="2017-05" db="EMBL/GenBank/DDBJ databases">
        <authorList>
            <person name="Imhoff J.F."/>
            <person name="Rahn T."/>
            <person name="Kuenzel S."/>
            <person name="Neulinger S.C."/>
        </authorList>
    </citation>
    <scope>NUCLEOTIDE SEQUENCE</scope>
    <source>
        <strain evidence="1">LMG 28126</strain>
    </source>
</reference>
<dbReference type="RefSeq" id="WP_201155338.1">
    <property type="nucleotide sequence ID" value="NZ_NHSD01000017.1"/>
</dbReference>
<name>A0A934WDX8_9RHOB</name>